<evidence type="ECO:0000313" key="16">
    <source>
        <dbReference type="Proteomes" id="UP000245119"/>
    </source>
</evidence>
<dbReference type="EC" id="2.7.11.20" evidence="10 12"/>
<dbReference type="GO" id="GO:1903013">
    <property type="term" value="P:response to differentiation-inducing factor 1"/>
    <property type="evidence" value="ECO:0007669"/>
    <property type="project" value="TreeGrafter"/>
</dbReference>
<keyword evidence="5 12" id="KW-0418">Kinase</keyword>
<protein>
    <recommendedName>
        <fullName evidence="11 12">Eukaryotic elongation factor 2 kinase</fullName>
        <ecNumber evidence="10 12">2.7.11.20</ecNumber>
    </recommendedName>
</protein>
<dbReference type="AlphaFoldDB" id="A0A2T7PWR4"/>
<dbReference type="PROSITE" id="PS51158">
    <property type="entry name" value="ALPHA_KINASE"/>
    <property type="match status" value="1"/>
</dbReference>
<evidence type="ECO:0000256" key="12">
    <source>
        <dbReference type="PIRNR" id="PIRNR038139"/>
    </source>
</evidence>
<feature type="domain" description="Alpha-type protein kinase" evidence="14">
    <location>
        <begin position="121"/>
        <end position="329"/>
    </location>
</feature>
<dbReference type="SUPFAM" id="SSF81901">
    <property type="entry name" value="HCP-like"/>
    <property type="match status" value="1"/>
</dbReference>
<dbReference type="FunFam" id="3.20.200.10:FF:000002">
    <property type="entry name" value="Eukaryotic elongation factor 2 kinase"/>
    <property type="match status" value="1"/>
</dbReference>
<dbReference type="PANTHER" id="PTHR45992:SF2">
    <property type="entry name" value="EUKARYOTIC ELONGATION FACTOR 2 KINASE"/>
    <property type="match status" value="1"/>
</dbReference>
<evidence type="ECO:0000256" key="6">
    <source>
        <dbReference type="ARBA" id="ARBA00022837"/>
    </source>
</evidence>
<feature type="compositionally biased region" description="Basic and acidic residues" evidence="13">
    <location>
        <begin position="21"/>
        <end position="31"/>
    </location>
</feature>
<reference evidence="15 16" key="1">
    <citation type="submission" date="2018-04" db="EMBL/GenBank/DDBJ databases">
        <title>The genome of golden apple snail Pomacea canaliculata provides insight into stress tolerance and invasive adaptation.</title>
        <authorList>
            <person name="Liu C."/>
            <person name="Liu B."/>
            <person name="Ren Y."/>
            <person name="Zhang Y."/>
            <person name="Wang H."/>
            <person name="Li S."/>
            <person name="Jiang F."/>
            <person name="Yin L."/>
            <person name="Zhang G."/>
            <person name="Qian W."/>
            <person name="Fan W."/>
        </authorList>
    </citation>
    <scope>NUCLEOTIDE SEQUENCE [LARGE SCALE GENOMIC DNA]</scope>
    <source>
        <strain evidence="15">SZHN2017</strain>
        <tissue evidence="15">Muscle</tissue>
    </source>
</reference>
<dbReference type="STRING" id="400727.A0A2T7PWR4"/>
<feature type="compositionally biased region" description="Polar residues" evidence="13">
    <location>
        <begin position="421"/>
        <end position="430"/>
    </location>
</feature>
<gene>
    <name evidence="15" type="ORF">C0Q70_00477</name>
</gene>
<dbReference type="EMBL" id="PZQS01000001">
    <property type="protein sequence ID" value="PVD37875.1"/>
    <property type="molecule type" value="Genomic_DNA"/>
</dbReference>
<dbReference type="GO" id="GO:0004686">
    <property type="term" value="F:elongation factor-2 kinase activity"/>
    <property type="evidence" value="ECO:0007669"/>
    <property type="project" value="UniProtKB-UniRule"/>
</dbReference>
<dbReference type="Pfam" id="PF02816">
    <property type="entry name" value="Alpha_kinase"/>
    <property type="match status" value="1"/>
</dbReference>
<dbReference type="Gene3D" id="3.20.200.10">
    <property type="entry name" value="MHCK/EF2 kinase"/>
    <property type="match status" value="1"/>
</dbReference>
<evidence type="ECO:0000256" key="11">
    <source>
        <dbReference type="ARBA" id="ARBA00067847"/>
    </source>
</evidence>
<dbReference type="Proteomes" id="UP000245119">
    <property type="component" value="Linkage Group LG1"/>
</dbReference>
<dbReference type="Gene3D" id="3.30.200.20">
    <property type="entry name" value="Phosphorylase Kinase, domain 1"/>
    <property type="match status" value="2"/>
</dbReference>
<keyword evidence="1 12" id="KW-0723">Serine/threonine-protein kinase</keyword>
<organism evidence="15 16">
    <name type="scientific">Pomacea canaliculata</name>
    <name type="common">Golden apple snail</name>
    <dbReference type="NCBI Taxonomy" id="400727"/>
    <lineage>
        <taxon>Eukaryota</taxon>
        <taxon>Metazoa</taxon>
        <taxon>Spiralia</taxon>
        <taxon>Lophotrochozoa</taxon>
        <taxon>Mollusca</taxon>
        <taxon>Gastropoda</taxon>
        <taxon>Caenogastropoda</taxon>
        <taxon>Architaenioglossa</taxon>
        <taxon>Ampullarioidea</taxon>
        <taxon>Ampullariidae</taxon>
        <taxon>Pomacea</taxon>
    </lineage>
</organism>
<comment type="subunit">
    <text evidence="12">Monomer or homodimer.</text>
</comment>
<proteinExistence type="inferred from homology"/>
<dbReference type="InterPro" id="IPR011990">
    <property type="entry name" value="TPR-like_helical_dom_sf"/>
</dbReference>
<sequence>MSDLSDGEEGILLFPITDIDQPMKDASHSEPEGFGTSGSDADEDEVHKPAMTLRERRIKRAYGVAIPVNRTLQPLNVSKSQSPSSHRIQWLRAFHKARKAKDPWAEFHINDYDCEVCTRYRYNALKKTWVKDDVLVKMETKPFTRGAMRQCFRLKKLSTFCTLDWKHAQNYVAKNYLENVERDVYFEDVKLQMEAKLWGEEYNRHNPPKKVDIFQMYVLEFKNRPGSPLFHLEHFIEGEYIKYNSNSGFVEDKLRLTPQAFSHFTFERSGHKLIVVDVQGVGDLYTDPQIHTMDGEGYGDGNLGPKGMALFFHSHMCNSICKSLHLTPFDLAPTVVATHNDYISKQKKYATTRVRGKEEMCISASYKEMIDLTALLGRQHSSNSQSSVEGFDDDDGSLLSPTSEDEPMSSDAPSPGMFTRSRYTSESENSATEDEERKKFQEAHALSRPSCVNFELDMRKLSNLRIGESVLGQIHHEMAKYHEIGRFSVKEDVVDWEAVLFHEEHAAQLGVLEAITTMARLYLGLPRDVLINCTVEQSDENIDVGVDYMLQAAEAGDRSAIIYMAKAFDSGHNLGTRRSQSWEDAVHWYQRAVETDEHDEGGHYDSTMEDPQYLLLSRQAEMYQQGGYGLDKDPQIAGDLYTQAAEAATEAMKGRLANKFFQLAEEAWAEVDE</sequence>
<comment type="similarity">
    <text evidence="9 12">Belongs to the protein kinase superfamily. Alpha-type protein kinase family.</text>
</comment>
<dbReference type="PIRSF" id="PIRSF038139">
    <property type="entry name" value="Elongation_factor_2_kinase"/>
    <property type="match status" value="1"/>
</dbReference>
<evidence type="ECO:0000256" key="9">
    <source>
        <dbReference type="ARBA" id="ARBA00061584"/>
    </source>
</evidence>
<keyword evidence="8 12" id="KW-0112">Calmodulin-binding</keyword>
<keyword evidence="16" id="KW-1185">Reference proteome</keyword>
<evidence type="ECO:0000259" key="14">
    <source>
        <dbReference type="PROSITE" id="PS51158"/>
    </source>
</evidence>
<comment type="activity regulation">
    <text evidence="12">Undergoes calcium/calmodulin-dependent intramolecular autophosphorylation, and this results in it becoming partially calcium/calmodulin-independent.</text>
</comment>
<feature type="region of interest" description="Disordered" evidence="13">
    <location>
        <begin position="381"/>
        <end position="442"/>
    </location>
</feature>
<dbReference type="InterPro" id="IPR017400">
    <property type="entry name" value="eEF-2K"/>
</dbReference>
<keyword evidence="4 12" id="KW-0547">Nucleotide-binding</keyword>
<evidence type="ECO:0000256" key="8">
    <source>
        <dbReference type="ARBA" id="ARBA00022860"/>
    </source>
</evidence>
<keyword evidence="2" id="KW-0597">Phosphoprotein</keyword>
<keyword evidence="6 12" id="KW-0106">Calcium</keyword>
<dbReference type="GO" id="GO:0031037">
    <property type="term" value="P:myosin II filament disassembly"/>
    <property type="evidence" value="ECO:0007669"/>
    <property type="project" value="TreeGrafter"/>
</dbReference>
<accession>A0A2T7PWR4</accession>
<name>A0A2T7PWR4_POMCA</name>
<keyword evidence="7 12" id="KW-0067">ATP-binding</keyword>
<dbReference type="InterPro" id="IPR047588">
    <property type="entry name" value="eEF2K_a_kinase_dom"/>
</dbReference>
<evidence type="ECO:0000256" key="3">
    <source>
        <dbReference type="ARBA" id="ARBA00022679"/>
    </source>
</evidence>
<dbReference type="OMA" id="CLQMEAK"/>
<feature type="region of interest" description="Disordered" evidence="13">
    <location>
        <begin position="21"/>
        <end position="44"/>
    </location>
</feature>
<evidence type="ECO:0000256" key="4">
    <source>
        <dbReference type="ARBA" id="ARBA00022741"/>
    </source>
</evidence>
<dbReference type="GO" id="GO:0005524">
    <property type="term" value="F:ATP binding"/>
    <property type="evidence" value="ECO:0007669"/>
    <property type="project" value="UniProtKB-UniRule"/>
</dbReference>
<dbReference type="PANTHER" id="PTHR45992">
    <property type="entry name" value="EUKARYOTIC ELONGATION FACTOR 2 KINASE-RELATED"/>
    <property type="match status" value="1"/>
</dbReference>
<dbReference type="CDD" id="cd16967">
    <property type="entry name" value="Alpha_kinase_eEF2K"/>
    <property type="match status" value="1"/>
</dbReference>
<dbReference type="OrthoDB" id="301415at2759"/>
<evidence type="ECO:0000256" key="10">
    <source>
        <dbReference type="ARBA" id="ARBA00066872"/>
    </source>
</evidence>
<dbReference type="Gene3D" id="1.25.40.10">
    <property type="entry name" value="Tetratricopeptide repeat domain"/>
    <property type="match status" value="1"/>
</dbReference>
<comment type="caution">
    <text evidence="15">The sequence shown here is derived from an EMBL/GenBank/DDBJ whole genome shotgun (WGS) entry which is preliminary data.</text>
</comment>
<comment type="catalytic activity">
    <reaction evidence="12">
        <text>[translation elongation factor 2] + ATP = [translation elongation factor 2]-phosphate + ADP + H(+)</text>
        <dbReference type="Rhea" id="RHEA:21436"/>
        <dbReference type="Rhea" id="RHEA-COMP:11268"/>
        <dbReference type="Rhea" id="RHEA-COMP:11269"/>
        <dbReference type="ChEBI" id="CHEBI:15378"/>
        <dbReference type="ChEBI" id="CHEBI:30616"/>
        <dbReference type="ChEBI" id="CHEBI:43176"/>
        <dbReference type="ChEBI" id="CHEBI:68546"/>
        <dbReference type="ChEBI" id="CHEBI:456216"/>
        <dbReference type="EC" id="2.7.11.20"/>
    </reaction>
</comment>
<evidence type="ECO:0000256" key="2">
    <source>
        <dbReference type="ARBA" id="ARBA00022553"/>
    </source>
</evidence>
<evidence type="ECO:0000256" key="13">
    <source>
        <dbReference type="SAM" id="MobiDB-lite"/>
    </source>
</evidence>
<dbReference type="SUPFAM" id="SSF56112">
    <property type="entry name" value="Protein kinase-like (PK-like)"/>
    <property type="match status" value="1"/>
</dbReference>
<dbReference type="InterPro" id="IPR011009">
    <property type="entry name" value="Kinase-like_dom_sf"/>
</dbReference>
<evidence type="ECO:0000256" key="7">
    <source>
        <dbReference type="ARBA" id="ARBA00022840"/>
    </source>
</evidence>
<dbReference type="InterPro" id="IPR051852">
    <property type="entry name" value="Alpha-type_PK"/>
</dbReference>
<dbReference type="GO" id="GO:0005516">
    <property type="term" value="F:calmodulin binding"/>
    <property type="evidence" value="ECO:0007669"/>
    <property type="project" value="UniProtKB-UniRule"/>
</dbReference>
<keyword evidence="3 12" id="KW-0808">Transferase</keyword>
<dbReference type="SMART" id="SM00811">
    <property type="entry name" value="Alpha_kinase"/>
    <property type="match status" value="1"/>
</dbReference>
<dbReference type="FunFam" id="3.30.200.20:FF:000336">
    <property type="entry name" value="Eukaryotic elongation factor 2 kinase"/>
    <property type="match status" value="1"/>
</dbReference>
<evidence type="ECO:0000256" key="5">
    <source>
        <dbReference type="ARBA" id="ARBA00022777"/>
    </source>
</evidence>
<evidence type="ECO:0000256" key="1">
    <source>
        <dbReference type="ARBA" id="ARBA00022527"/>
    </source>
</evidence>
<dbReference type="InterPro" id="IPR004166">
    <property type="entry name" value="a-kinase_dom"/>
</dbReference>
<evidence type="ECO:0000313" key="15">
    <source>
        <dbReference type="EMBL" id="PVD37875.1"/>
    </source>
</evidence>
<dbReference type="GO" id="GO:0005509">
    <property type="term" value="F:calcium ion binding"/>
    <property type="evidence" value="ECO:0007669"/>
    <property type="project" value="UniProtKB-UniRule"/>
</dbReference>